<dbReference type="Proteomes" id="UP001157502">
    <property type="component" value="Chromosome 19"/>
</dbReference>
<protein>
    <submittedName>
        <fullName evidence="1">Uncharacterized protein</fullName>
    </submittedName>
</protein>
<dbReference type="EMBL" id="CM055746">
    <property type="protein sequence ID" value="KAJ7997022.1"/>
    <property type="molecule type" value="Genomic_DNA"/>
</dbReference>
<evidence type="ECO:0000313" key="1">
    <source>
        <dbReference type="EMBL" id="KAJ7997022.1"/>
    </source>
</evidence>
<comment type="caution">
    <text evidence="1">The sequence shown here is derived from an EMBL/GenBank/DDBJ whole genome shotgun (WGS) entry which is preliminary data.</text>
</comment>
<reference evidence="1" key="1">
    <citation type="submission" date="2021-05" db="EMBL/GenBank/DDBJ databases">
        <authorList>
            <person name="Pan Q."/>
            <person name="Jouanno E."/>
            <person name="Zahm M."/>
            <person name="Klopp C."/>
            <person name="Cabau C."/>
            <person name="Louis A."/>
            <person name="Berthelot C."/>
            <person name="Parey E."/>
            <person name="Roest Crollius H."/>
            <person name="Montfort J."/>
            <person name="Robinson-Rechavi M."/>
            <person name="Bouchez O."/>
            <person name="Lampietro C."/>
            <person name="Lopez Roques C."/>
            <person name="Donnadieu C."/>
            <person name="Postlethwait J."/>
            <person name="Bobe J."/>
            <person name="Dillon D."/>
            <person name="Chandos A."/>
            <person name="von Hippel F."/>
            <person name="Guiguen Y."/>
        </authorList>
    </citation>
    <scope>NUCLEOTIDE SEQUENCE</scope>
    <source>
        <strain evidence="1">YG-Jan2019</strain>
    </source>
</reference>
<gene>
    <name evidence="1" type="ORF">DPEC_G00224600</name>
</gene>
<organism evidence="1 2">
    <name type="scientific">Dallia pectoralis</name>
    <name type="common">Alaska blackfish</name>
    <dbReference type="NCBI Taxonomy" id="75939"/>
    <lineage>
        <taxon>Eukaryota</taxon>
        <taxon>Metazoa</taxon>
        <taxon>Chordata</taxon>
        <taxon>Craniata</taxon>
        <taxon>Vertebrata</taxon>
        <taxon>Euteleostomi</taxon>
        <taxon>Actinopterygii</taxon>
        <taxon>Neopterygii</taxon>
        <taxon>Teleostei</taxon>
        <taxon>Protacanthopterygii</taxon>
        <taxon>Esociformes</taxon>
        <taxon>Umbridae</taxon>
        <taxon>Dallia</taxon>
    </lineage>
</organism>
<proteinExistence type="predicted"/>
<sequence length="167" mass="18625">MVLPLELHVGEIKTAYYKQSFIYHPDKNAGSAGATHRFSNISEAYNVLGNKALRKKYDRGLLSHGDVIGATKPSSKDSKSSVSQPTRDPRQSSVLGIDSKKIFDFDRFIKSHYKSQLLKEEELRARKEELMRKKESMKDQDLGKMIAVGGLVVIALSVLMSLKQGGI</sequence>
<evidence type="ECO:0000313" key="2">
    <source>
        <dbReference type="Proteomes" id="UP001157502"/>
    </source>
</evidence>
<name>A0ACC2G0F2_DALPE</name>
<accession>A0ACC2G0F2</accession>
<keyword evidence="2" id="KW-1185">Reference proteome</keyword>